<accession>A0A223RZW6</accession>
<dbReference type="SUPFAM" id="SSF47413">
    <property type="entry name" value="lambda repressor-like DNA-binding domains"/>
    <property type="match status" value="1"/>
</dbReference>
<dbReference type="InterPro" id="IPR010982">
    <property type="entry name" value="Lambda_DNA-bd_dom_sf"/>
</dbReference>
<evidence type="ECO:0000313" key="1">
    <source>
        <dbReference type="EMBL" id="ASU81387.1"/>
    </source>
</evidence>
<dbReference type="RefSeq" id="WP_017619414.1">
    <property type="nucleotide sequence ID" value="NZ_ANBG01000242.1"/>
</dbReference>
<sequence length="59" mass="6218">MTAAGLTTHTARGRALGVSHTTAMRVGTGEMPPSASMIARALLALNCRFDDLFEVVEVD</sequence>
<evidence type="ECO:0000313" key="2">
    <source>
        <dbReference type="Proteomes" id="UP000215005"/>
    </source>
</evidence>
<reference evidence="1 2" key="1">
    <citation type="submission" date="2017-08" db="EMBL/GenBank/DDBJ databases">
        <title>The complete genome sequence of Nocardiopsis gilva YIM 90087.</title>
        <authorList>
            <person name="Yin M."/>
            <person name="Tang S."/>
        </authorList>
    </citation>
    <scope>NUCLEOTIDE SEQUENCE [LARGE SCALE GENOMIC DNA]</scope>
    <source>
        <strain evidence="1 2">YIM 90087</strain>
    </source>
</reference>
<protein>
    <recommendedName>
        <fullName evidence="3">XRE family transcriptional regulator</fullName>
    </recommendedName>
</protein>
<dbReference type="EMBL" id="CP022753">
    <property type="protein sequence ID" value="ASU81387.1"/>
    <property type="molecule type" value="Genomic_DNA"/>
</dbReference>
<dbReference type="KEGG" id="ngv:CDO52_00070"/>
<name>A0A223RZW6_9ACTN</name>
<organism evidence="1 2">
    <name type="scientific">Nocardiopsis gilva YIM 90087</name>
    <dbReference type="NCBI Taxonomy" id="1235441"/>
    <lineage>
        <taxon>Bacteria</taxon>
        <taxon>Bacillati</taxon>
        <taxon>Actinomycetota</taxon>
        <taxon>Actinomycetes</taxon>
        <taxon>Streptosporangiales</taxon>
        <taxon>Nocardiopsidaceae</taxon>
        <taxon>Nocardiopsis</taxon>
    </lineage>
</organism>
<dbReference type="OrthoDB" id="7428772at2"/>
<dbReference type="AlphaFoldDB" id="A0A223RZW6"/>
<keyword evidence="2" id="KW-1185">Reference proteome</keyword>
<proteinExistence type="predicted"/>
<dbReference type="Proteomes" id="UP000215005">
    <property type="component" value="Chromosome"/>
</dbReference>
<dbReference type="GO" id="GO:0003677">
    <property type="term" value="F:DNA binding"/>
    <property type="evidence" value="ECO:0007669"/>
    <property type="project" value="InterPro"/>
</dbReference>
<gene>
    <name evidence="1" type="ORF">CDO52_00070</name>
</gene>
<evidence type="ECO:0008006" key="3">
    <source>
        <dbReference type="Google" id="ProtNLM"/>
    </source>
</evidence>